<accession>A0A8H6XZH2</accession>
<keyword evidence="1 2" id="KW-0694">RNA-binding</keyword>
<evidence type="ECO:0000256" key="1">
    <source>
        <dbReference type="ARBA" id="ARBA00022884"/>
    </source>
</evidence>
<feature type="compositionally biased region" description="Basic and acidic residues" evidence="3">
    <location>
        <begin position="229"/>
        <end position="247"/>
    </location>
</feature>
<dbReference type="InterPro" id="IPR000504">
    <property type="entry name" value="RRM_dom"/>
</dbReference>
<dbReference type="InterPro" id="IPR012677">
    <property type="entry name" value="Nucleotide-bd_a/b_plait_sf"/>
</dbReference>
<dbReference type="SMART" id="SM00360">
    <property type="entry name" value="RRM"/>
    <property type="match status" value="1"/>
</dbReference>
<dbReference type="Gene3D" id="3.30.70.330">
    <property type="match status" value="1"/>
</dbReference>
<dbReference type="OrthoDB" id="346839at2759"/>
<gene>
    <name evidence="5" type="ORF">MSAN_01550500</name>
</gene>
<organism evidence="5 6">
    <name type="scientific">Mycena sanguinolenta</name>
    <dbReference type="NCBI Taxonomy" id="230812"/>
    <lineage>
        <taxon>Eukaryota</taxon>
        <taxon>Fungi</taxon>
        <taxon>Dikarya</taxon>
        <taxon>Basidiomycota</taxon>
        <taxon>Agaricomycotina</taxon>
        <taxon>Agaricomycetes</taxon>
        <taxon>Agaricomycetidae</taxon>
        <taxon>Agaricales</taxon>
        <taxon>Marasmiineae</taxon>
        <taxon>Mycenaceae</taxon>
        <taxon>Mycena</taxon>
    </lineage>
</organism>
<dbReference type="Pfam" id="PF00076">
    <property type="entry name" value="RRM_1"/>
    <property type="match status" value="1"/>
</dbReference>
<dbReference type="AlphaFoldDB" id="A0A8H6XZH2"/>
<dbReference type="PROSITE" id="PS50102">
    <property type="entry name" value="RRM"/>
    <property type="match status" value="1"/>
</dbReference>
<dbReference type="PANTHER" id="PTHR19965">
    <property type="entry name" value="RNA AND EXPORT FACTOR BINDING PROTEIN"/>
    <property type="match status" value="1"/>
</dbReference>
<dbReference type="InterPro" id="IPR051229">
    <property type="entry name" value="ALYREF_mRNA_export"/>
</dbReference>
<comment type="caution">
    <text evidence="5">The sequence shown here is derived from an EMBL/GenBank/DDBJ whole genome shotgun (WGS) entry which is preliminary data.</text>
</comment>
<feature type="region of interest" description="Disordered" evidence="3">
    <location>
        <begin position="188"/>
        <end position="255"/>
    </location>
</feature>
<name>A0A8H6XZH2_9AGAR</name>
<evidence type="ECO:0000259" key="4">
    <source>
        <dbReference type="PROSITE" id="PS50102"/>
    </source>
</evidence>
<feature type="region of interest" description="Disordered" evidence="3">
    <location>
        <begin position="23"/>
        <end position="59"/>
    </location>
</feature>
<dbReference type="GO" id="GO:0003729">
    <property type="term" value="F:mRNA binding"/>
    <property type="evidence" value="ECO:0007669"/>
    <property type="project" value="TreeGrafter"/>
</dbReference>
<dbReference type="GO" id="GO:0005634">
    <property type="term" value="C:nucleus"/>
    <property type="evidence" value="ECO:0007669"/>
    <property type="project" value="TreeGrafter"/>
</dbReference>
<dbReference type="PANTHER" id="PTHR19965:SF35">
    <property type="entry name" value="RNA ANNEALING PROTEIN YRA1"/>
    <property type="match status" value="1"/>
</dbReference>
<dbReference type="InterPro" id="IPR035979">
    <property type="entry name" value="RBD_domain_sf"/>
</dbReference>
<feature type="domain" description="RRM" evidence="4">
    <location>
        <begin position="59"/>
        <end position="138"/>
    </location>
</feature>
<keyword evidence="6" id="KW-1185">Reference proteome</keyword>
<evidence type="ECO:0000256" key="3">
    <source>
        <dbReference type="SAM" id="MobiDB-lite"/>
    </source>
</evidence>
<proteinExistence type="predicted"/>
<protein>
    <submittedName>
        <fullName evidence="5">Rna annealing protein</fullName>
    </submittedName>
</protein>
<dbReference type="Proteomes" id="UP000623467">
    <property type="component" value="Unassembled WGS sequence"/>
</dbReference>
<dbReference type="SUPFAM" id="SSF54928">
    <property type="entry name" value="RNA-binding domain, RBD"/>
    <property type="match status" value="1"/>
</dbReference>
<sequence>MQAQYRPQPYARLNTFHNQKRQLLGNPAGYVPPAWRNSGPSTGPSVNSQMKGKPGSEGSKIFLSRLPMDVGEKEVEDLFTKTVGPLRESFLVYNSQGKSKGMAVVAFQRPGDAVIARDKYDGKIVDGRRPLKIEVITDFGAKPAPAAAPPSLFERLQSKAPIPGPSKVAPTVASPAPALRFATTPVLPHRLPGQNIQPPRPATPHNSKFPVPIPPRRYRTKKGPKRLKKQWEARSKEQLDKDMEDYRASAQNATD</sequence>
<reference evidence="5" key="1">
    <citation type="submission" date="2020-05" db="EMBL/GenBank/DDBJ databases">
        <title>Mycena genomes resolve the evolution of fungal bioluminescence.</title>
        <authorList>
            <person name="Tsai I.J."/>
        </authorList>
    </citation>
    <scope>NUCLEOTIDE SEQUENCE</scope>
    <source>
        <strain evidence="5">160909Yilan</strain>
    </source>
</reference>
<evidence type="ECO:0000256" key="2">
    <source>
        <dbReference type="PROSITE-ProRule" id="PRU00176"/>
    </source>
</evidence>
<evidence type="ECO:0000313" key="6">
    <source>
        <dbReference type="Proteomes" id="UP000623467"/>
    </source>
</evidence>
<feature type="compositionally biased region" description="Basic residues" evidence="3">
    <location>
        <begin position="216"/>
        <end position="228"/>
    </location>
</feature>
<evidence type="ECO:0000313" key="5">
    <source>
        <dbReference type="EMBL" id="KAF7351195.1"/>
    </source>
</evidence>
<feature type="compositionally biased region" description="Polar residues" evidence="3">
    <location>
        <begin position="38"/>
        <end position="50"/>
    </location>
</feature>
<dbReference type="EMBL" id="JACAZH010000013">
    <property type="protein sequence ID" value="KAF7351195.1"/>
    <property type="molecule type" value="Genomic_DNA"/>
</dbReference>